<organism evidence="4 5">
    <name type="scientific">Faecalicoccus acidiformans</name>
    <dbReference type="NCBI Taxonomy" id="915173"/>
    <lineage>
        <taxon>Bacteria</taxon>
        <taxon>Bacillati</taxon>
        <taxon>Bacillota</taxon>
        <taxon>Erysipelotrichia</taxon>
        <taxon>Erysipelotrichales</taxon>
        <taxon>Erysipelotrichaceae</taxon>
        <taxon>Faecalicoccus</taxon>
    </lineage>
</organism>
<dbReference type="Gene3D" id="1.10.1760.20">
    <property type="match status" value="1"/>
</dbReference>
<dbReference type="PANTHER" id="PTHR34295">
    <property type="entry name" value="BIOTIN TRANSPORTER BIOY"/>
    <property type="match status" value="1"/>
</dbReference>
<feature type="transmembrane region" description="Helical" evidence="3">
    <location>
        <begin position="137"/>
        <end position="158"/>
    </location>
</feature>
<dbReference type="InterPro" id="IPR003784">
    <property type="entry name" value="BioY"/>
</dbReference>
<comment type="caution">
    <text evidence="4">The sequence shown here is derived from an EMBL/GenBank/DDBJ whole genome shotgun (WGS) entry which is preliminary data.</text>
</comment>
<keyword evidence="2" id="KW-0813">Transport</keyword>
<feature type="transmembrane region" description="Helical" evidence="3">
    <location>
        <begin position="76"/>
        <end position="97"/>
    </location>
</feature>
<reference evidence="4 5" key="1">
    <citation type="submission" date="2020-08" db="EMBL/GenBank/DDBJ databases">
        <title>Genomic Encyclopedia of Type Strains, Phase IV (KMG-IV): sequencing the most valuable type-strain genomes for metagenomic binning, comparative biology and taxonomic classification.</title>
        <authorList>
            <person name="Goeker M."/>
        </authorList>
    </citation>
    <scope>NUCLEOTIDE SEQUENCE [LARGE SCALE GENOMIC DNA]</scope>
    <source>
        <strain evidence="4 5">DSM 26963</strain>
    </source>
</reference>
<evidence type="ECO:0000256" key="1">
    <source>
        <dbReference type="ARBA" id="ARBA00010692"/>
    </source>
</evidence>
<dbReference type="GO" id="GO:0005886">
    <property type="term" value="C:plasma membrane"/>
    <property type="evidence" value="ECO:0007669"/>
    <property type="project" value="UniProtKB-SubCell"/>
</dbReference>
<dbReference type="Proteomes" id="UP000521313">
    <property type="component" value="Unassembled WGS sequence"/>
</dbReference>
<feature type="transmembrane region" description="Helical" evidence="3">
    <location>
        <begin position="12"/>
        <end position="44"/>
    </location>
</feature>
<dbReference type="GO" id="GO:0015225">
    <property type="term" value="F:biotin transmembrane transporter activity"/>
    <property type="evidence" value="ECO:0007669"/>
    <property type="project" value="UniProtKB-UniRule"/>
</dbReference>
<proteinExistence type="inferred from homology"/>
<sequence>MNLKSICTGGFSIALLTICSWITIPFTIPFTLQTFAIYLIIFLFGGKKGTIYIGCYILGGIGGFPIFSNFQGGFPVLFGATGGYLLGFLASSIFLWSTENFWSNRPQHFFGISILSLFLCYSFGTFWFLWINMQNHISFSFFQALELCVFPFVILDLLKIKFAAHIGKQLKPFI</sequence>
<evidence type="ECO:0000313" key="4">
    <source>
        <dbReference type="EMBL" id="MBB5185520.1"/>
    </source>
</evidence>
<keyword evidence="3" id="KW-1133">Transmembrane helix</keyword>
<dbReference type="Pfam" id="PF02632">
    <property type="entry name" value="BioY"/>
    <property type="match status" value="1"/>
</dbReference>
<dbReference type="EMBL" id="JACHHD010000017">
    <property type="protein sequence ID" value="MBB5185520.1"/>
    <property type="molecule type" value="Genomic_DNA"/>
</dbReference>
<gene>
    <name evidence="4" type="ORF">HNQ43_001584</name>
</gene>
<evidence type="ECO:0000256" key="2">
    <source>
        <dbReference type="PIRNR" id="PIRNR016661"/>
    </source>
</evidence>
<accession>A0A7W8D1H0</accession>
<feature type="transmembrane region" description="Helical" evidence="3">
    <location>
        <begin position="109"/>
        <end position="131"/>
    </location>
</feature>
<dbReference type="RefSeq" id="WP_183376555.1">
    <property type="nucleotide sequence ID" value="NZ_JACHHD010000017.1"/>
</dbReference>
<keyword evidence="3" id="KW-0812">Transmembrane</keyword>
<evidence type="ECO:0000256" key="3">
    <source>
        <dbReference type="SAM" id="Phobius"/>
    </source>
</evidence>
<keyword evidence="2 3" id="KW-0472">Membrane</keyword>
<name>A0A7W8D1H0_9FIRM</name>
<dbReference type="AlphaFoldDB" id="A0A7W8D1H0"/>
<dbReference type="PIRSF" id="PIRSF016661">
    <property type="entry name" value="BioY"/>
    <property type="match status" value="1"/>
</dbReference>
<keyword evidence="2" id="KW-1003">Cell membrane</keyword>
<comment type="similarity">
    <text evidence="1 2">Belongs to the BioY family.</text>
</comment>
<evidence type="ECO:0000313" key="5">
    <source>
        <dbReference type="Proteomes" id="UP000521313"/>
    </source>
</evidence>
<protein>
    <recommendedName>
        <fullName evidence="2">Biotin transporter</fullName>
    </recommendedName>
</protein>
<comment type="subcellular location">
    <subcellularLocation>
        <location evidence="2">Cell membrane</location>
        <topology evidence="2">Multi-pass membrane protein</topology>
    </subcellularLocation>
</comment>
<dbReference type="PANTHER" id="PTHR34295:SF1">
    <property type="entry name" value="BIOTIN TRANSPORTER BIOY"/>
    <property type="match status" value="1"/>
</dbReference>